<dbReference type="Gene3D" id="3.90.55.10">
    <property type="entry name" value="Dimethylsulfoxide Reductase, domain 3"/>
    <property type="match status" value="1"/>
</dbReference>
<feature type="domain" description="Molybdopterin oxidoreductase" evidence="7">
    <location>
        <begin position="85"/>
        <end position="582"/>
    </location>
</feature>
<dbReference type="InterPro" id="IPR006656">
    <property type="entry name" value="Mopterin_OxRdtase"/>
</dbReference>
<keyword evidence="3" id="KW-0500">Molybdenum</keyword>
<feature type="domain" description="Molybdopterin oxidoreductase N-terminal" evidence="9">
    <location>
        <begin position="41"/>
        <end position="82"/>
    </location>
</feature>
<dbReference type="SUPFAM" id="SSF53706">
    <property type="entry name" value="Formate dehydrogenase/DMSO reductase, domains 1-3"/>
    <property type="match status" value="1"/>
</dbReference>
<dbReference type="GO" id="GO:0050626">
    <property type="term" value="F:trimethylamine-N-oxide reductase (cytochrome c) activity"/>
    <property type="evidence" value="ECO:0007669"/>
    <property type="project" value="UniProtKB-EC"/>
</dbReference>
<evidence type="ECO:0000259" key="7">
    <source>
        <dbReference type="Pfam" id="PF00384"/>
    </source>
</evidence>
<comment type="similarity">
    <text evidence="2">Belongs to the prokaryotic molybdopterin-containing oxidoreductase family.</text>
</comment>
<evidence type="ECO:0000256" key="1">
    <source>
        <dbReference type="ARBA" id="ARBA00001942"/>
    </source>
</evidence>
<feature type="chain" id="PRO_5045667923" evidence="6">
    <location>
        <begin position="27"/>
        <end position="847"/>
    </location>
</feature>
<dbReference type="Gene3D" id="3.40.50.740">
    <property type="match status" value="1"/>
</dbReference>
<evidence type="ECO:0000259" key="8">
    <source>
        <dbReference type="Pfam" id="PF01568"/>
    </source>
</evidence>
<dbReference type="InterPro" id="IPR006657">
    <property type="entry name" value="MoPterin_dinucl-bd_dom"/>
</dbReference>
<dbReference type="InterPro" id="IPR041460">
    <property type="entry name" value="Molybdopterin_N"/>
</dbReference>
<keyword evidence="11" id="KW-1185">Reference proteome</keyword>
<dbReference type="EC" id="1.7.2.3" evidence="10"/>
<dbReference type="Gene3D" id="3.40.228.10">
    <property type="entry name" value="Dimethylsulfoxide Reductase, domain 2"/>
    <property type="match status" value="1"/>
</dbReference>
<dbReference type="CDD" id="cd02769">
    <property type="entry name" value="MopB_DMSOR-BSOR-TMAOR"/>
    <property type="match status" value="1"/>
</dbReference>
<gene>
    <name evidence="10" type="primary">torZ_2</name>
    <name evidence="10" type="ORF">LMG7974_01179</name>
</gene>
<dbReference type="RefSeq" id="WP_229932978.1">
    <property type="nucleotide sequence ID" value="NZ_CAJHOF010000009.1"/>
</dbReference>
<dbReference type="Pfam" id="PF00384">
    <property type="entry name" value="Molybdopterin"/>
    <property type="match status" value="1"/>
</dbReference>
<dbReference type="EMBL" id="CAJHOF010000009">
    <property type="protein sequence ID" value="CAD7288840.1"/>
    <property type="molecule type" value="Genomic_DNA"/>
</dbReference>
<proteinExistence type="inferred from homology"/>
<accession>A0ABM8Q7Q2</accession>
<dbReference type="CDD" id="cd02793">
    <property type="entry name" value="MopB_CT_DMSOR-BSOR-TMAOR"/>
    <property type="match status" value="1"/>
</dbReference>
<evidence type="ECO:0000313" key="10">
    <source>
        <dbReference type="EMBL" id="CAD7288840.1"/>
    </source>
</evidence>
<evidence type="ECO:0000256" key="5">
    <source>
        <dbReference type="ARBA" id="ARBA00023002"/>
    </source>
</evidence>
<dbReference type="PANTHER" id="PTHR43742:SF10">
    <property type="entry name" value="TRIMETHYLAMINE-N-OXIDE REDUCTASE 2"/>
    <property type="match status" value="1"/>
</dbReference>
<name>A0ABM8Q7Q2_9BACT</name>
<reference evidence="10 11" key="1">
    <citation type="submission" date="2020-11" db="EMBL/GenBank/DDBJ databases">
        <authorList>
            <person name="Peeters C."/>
        </authorList>
    </citation>
    <scope>NUCLEOTIDE SEQUENCE [LARGE SCALE GENOMIC DNA]</scope>
    <source>
        <strain evidence="10 11">LMG 7974</strain>
    </source>
</reference>
<dbReference type="Proteomes" id="UP000789803">
    <property type="component" value="Unassembled WGS sequence"/>
</dbReference>
<keyword evidence="6" id="KW-0732">Signal</keyword>
<comment type="caution">
    <text evidence="10">The sequence shown here is derived from an EMBL/GenBank/DDBJ whole genome shotgun (WGS) entry which is preliminary data.</text>
</comment>
<dbReference type="Pfam" id="PF01568">
    <property type="entry name" value="Molydop_binding"/>
    <property type="match status" value="1"/>
</dbReference>
<evidence type="ECO:0000256" key="4">
    <source>
        <dbReference type="ARBA" id="ARBA00022723"/>
    </source>
</evidence>
<comment type="cofactor">
    <cofactor evidence="1">
        <name>Mo-bis(molybdopterin guanine dinucleotide)</name>
        <dbReference type="ChEBI" id="CHEBI:60539"/>
    </cofactor>
</comment>
<dbReference type="Gene3D" id="2.40.40.20">
    <property type="match status" value="1"/>
</dbReference>
<keyword evidence="5 10" id="KW-0560">Oxidoreductase</keyword>
<feature type="domain" description="Molybdopterin dinucleotide-binding" evidence="8">
    <location>
        <begin position="707"/>
        <end position="821"/>
    </location>
</feature>
<evidence type="ECO:0000313" key="11">
    <source>
        <dbReference type="Proteomes" id="UP000789803"/>
    </source>
</evidence>
<evidence type="ECO:0000256" key="6">
    <source>
        <dbReference type="SAM" id="SignalP"/>
    </source>
</evidence>
<evidence type="ECO:0000259" key="9">
    <source>
        <dbReference type="Pfam" id="PF18364"/>
    </source>
</evidence>
<dbReference type="InterPro" id="IPR009010">
    <property type="entry name" value="Asp_de-COase-like_dom_sf"/>
</dbReference>
<keyword evidence="4" id="KW-0479">Metal-binding</keyword>
<protein>
    <submittedName>
        <fullName evidence="10">Trimethylamine-N-oxide reductase 2</fullName>
        <ecNumber evidence="10">1.7.2.3</ecNumber>
    </submittedName>
</protein>
<dbReference type="PANTHER" id="PTHR43742">
    <property type="entry name" value="TRIMETHYLAMINE-N-OXIDE REDUCTASE"/>
    <property type="match status" value="1"/>
</dbReference>
<evidence type="ECO:0000256" key="2">
    <source>
        <dbReference type="ARBA" id="ARBA00010312"/>
    </source>
</evidence>
<feature type="signal peptide" evidence="6">
    <location>
        <begin position="1"/>
        <end position="26"/>
    </location>
</feature>
<dbReference type="Pfam" id="PF18364">
    <property type="entry name" value="Molybdopterin_N"/>
    <property type="match status" value="1"/>
</dbReference>
<dbReference type="InterPro" id="IPR041954">
    <property type="entry name" value="CT_DMSOR/BSOR/TMAOR"/>
</dbReference>
<evidence type="ECO:0000256" key="3">
    <source>
        <dbReference type="ARBA" id="ARBA00022505"/>
    </source>
</evidence>
<organism evidence="10 11">
    <name type="scientific">Campylobacter majalis</name>
    <dbReference type="NCBI Taxonomy" id="2790656"/>
    <lineage>
        <taxon>Bacteria</taxon>
        <taxon>Pseudomonadati</taxon>
        <taxon>Campylobacterota</taxon>
        <taxon>Epsilonproteobacteria</taxon>
        <taxon>Campylobacterales</taxon>
        <taxon>Campylobacteraceae</taxon>
        <taxon>Campylobacter</taxon>
    </lineage>
</organism>
<dbReference type="SUPFAM" id="SSF50692">
    <property type="entry name" value="ADC-like"/>
    <property type="match status" value="1"/>
</dbReference>
<sequence length="847" mass="95069">MQRRTILKGMASLPLLSSVTATNLFADKAKTALVKNGEVLTAAHWGMLKVSVKDGKITGSQPYQKTSEIYNALQYNTADMVYNSRIKYPMVRKSYLENPDSPKPELRGVDEWVRVSYEYAIKLVAKELKKTREQNGNQSVFAGSYGWKSSGNVHNSRILLQRFMNLSGGFVGDLGDYSTGASQVIMPHVVGSIEVYEQQTSWPVVLENSKVIVMWGMNPLATLRIAWTSTDEQGFKYFEELKKRKDIKIIIIDPLKTETGEYFDHATWIAPRPNTDVAMMLGMAHYLYASKKYDKEFIETYTTGFDKFVPYLLGETDKTPKTPEWAAKICGIDAKTIKELADTFVSNRTMLMSGWGMQRAHHGEQPHWMLVTLASMLGQIGLAGGGFGLSYHYSNGGAPTCKGGVIGGVNAASVGIFNDKGEFVGTSDSEIKDGKFVKKAVAAGEDVPAWLIKTTEFAFPVARIADALLNPGKVIDHNGKKITYPDIDFIYWVGGNPLTHHQDTNTNLKAWRKPRTVVVNEPYWTPTAKMADIVFPTTTSYERNDMTMTGDYSNMHIVPMKQVVEKFYEAKDDYQIFTDLSKAYAKNLALAYTENGKSEFDWIKEYYNATLEQIKAVPDFYHEMKEFDEFWAENKPVTFSSTPESDEWVRYGEFREDPVLNALGTPSGLIEIYSETIEKMGYDDCKAHPMWFEPIEWLGMKNKPAQFHMISAHPTDRLHSQQNHTNLRDKYAVADREPIWINTKDAKEKGIKSGDLVRVFNARGEVLAGAKVTDNILQGVVKLAEGAWYDGFDSGICKNGSPNVLTIDIPTSKLANGNISHTALVNIEKFKGKAPEVMAFKEPKFSK</sequence>
<dbReference type="InterPro" id="IPR050612">
    <property type="entry name" value="Prok_Mopterin_Oxidored"/>
</dbReference>